<keyword evidence="1" id="KW-0812">Transmembrane</keyword>
<reference evidence="3 5" key="2">
    <citation type="submission" date="2020-07" db="EMBL/GenBank/DDBJ databases">
        <title>Sequencing the genomes of 1000 actinobacteria strains.</title>
        <authorList>
            <person name="Klenk H.-P."/>
        </authorList>
    </citation>
    <scope>NUCLEOTIDE SEQUENCE [LARGE SCALE GENOMIC DNA]</scope>
    <source>
        <strain evidence="3 5">DSM 10309</strain>
    </source>
</reference>
<dbReference type="EMBL" id="BJUV01000024">
    <property type="protein sequence ID" value="GEK83963.1"/>
    <property type="molecule type" value="Genomic_DNA"/>
</dbReference>
<name>A0A7W3JFR9_9MICO</name>
<evidence type="ECO:0000313" key="5">
    <source>
        <dbReference type="Proteomes" id="UP000522688"/>
    </source>
</evidence>
<organism evidence="3 5">
    <name type="scientific">Frigoribacterium faeni</name>
    <dbReference type="NCBI Taxonomy" id="145483"/>
    <lineage>
        <taxon>Bacteria</taxon>
        <taxon>Bacillati</taxon>
        <taxon>Actinomycetota</taxon>
        <taxon>Actinomycetes</taxon>
        <taxon>Micrococcales</taxon>
        <taxon>Microbacteriaceae</taxon>
        <taxon>Frigoribacterium</taxon>
    </lineage>
</organism>
<keyword evidence="4" id="KW-1185">Reference proteome</keyword>
<keyword evidence="1" id="KW-0472">Membrane</keyword>
<proteinExistence type="predicted"/>
<dbReference type="OrthoDB" id="5118911at2"/>
<evidence type="ECO:0000256" key="1">
    <source>
        <dbReference type="SAM" id="Phobius"/>
    </source>
</evidence>
<dbReference type="AlphaFoldDB" id="A0A7W3JFR9"/>
<accession>A0A7W3JFR9</accession>
<evidence type="ECO:0000313" key="3">
    <source>
        <dbReference type="EMBL" id="MBA8811988.1"/>
    </source>
</evidence>
<sequence>MPLTPPAPELFGLPTATWALFVSLLSFGIAMVALGWQVTKHFLDGGRVKVYLNVAVLEPEFMVATMRTGRFSFTEEHGVASVTRGRALELAQLVVENPGRVPVTIYSPGLAISGHGKRRHTLTPRMFETEDTFGPDRAVMDSVVRLESYGRVTFLLDYWSVIPRLLEEAPKKQLALRGFVSVAGRTKRPQKSSWRRRWRIKHGDYTAIPDSPKFTPFAVIWRELYIRLPEREDESRHPESGRPITRGMVHFLLHEAMGKFDTRPELELLQRELDLAALKHGDKYPVIGSSLFEAYQALDAMAGHLTGWSEGLLPRRSGGRVANATYAAPSPDSPAHSQDD</sequence>
<dbReference type="RefSeq" id="WP_146856206.1">
    <property type="nucleotide sequence ID" value="NZ_BAAAHR010000005.1"/>
</dbReference>
<dbReference type="Proteomes" id="UP000321154">
    <property type="component" value="Unassembled WGS sequence"/>
</dbReference>
<evidence type="ECO:0000313" key="2">
    <source>
        <dbReference type="EMBL" id="GEK83963.1"/>
    </source>
</evidence>
<dbReference type="Proteomes" id="UP000522688">
    <property type="component" value="Unassembled WGS sequence"/>
</dbReference>
<comment type="caution">
    <text evidence="3">The sequence shown here is derived from an EMBL/GenBank/DDBJ whole genome shotgun (WGS) entry which is preliminary data.</text>
</comment>
<gene>
    <name evidence="3" type="ORF">FB463_000212</name>
    <name evidence="2" type="ORF">FFA01_22720</name>
</gene>
<protein>
    <submittedName>
        <fullName evidence="3">Uncharacterized protein</fullName>
    </submittedName>
</protein>
<keyword evidence="1" id="KW-1133">Transmembrane helix</keyword>
<reference evidence="2 4" key="1">
    <citation type="submission" date="2019-07" db="EMBL/GenBank/DDBJ databases">
        <title>Whole genome shotgun sequence of Frigoribacterium faeni NBRC 103066.</title>
        <authorList>
            <person name="Hosoyama A."/>
            <person name="Uohara A."/>
            <person name="Ohji S."/>
            <person name="Ichikawa N."/>
        </authorList>
    </citation>
    <scope>NUCLEOTIDE SEQUENCE [LARGE SCALE GENOMIC DNA]</scope>
    <source>
        <strain evidence="2 4">NBRC 103066</strain>
    </source>
</reference>
<feature type="transmembrane region" description="Helical" evidence="1">
    <location>
        <begin position="20"/>
        <end position="39"/>
    </location>
</feature>
<dbReference type="EMBL" id="JACGWW010000001">
    <property type="protein sequence ID" value="MBA8811988.1"/>
    <property type="molecule type" value="Genomic_DNA"/>
</dbReference>
<evidence type="ECO:0000313" key="4">
    <source>
        <dbReference type="Proteomes" id="UP000321154"/>
    </source>
</evidence>